<feature type="compositionally biased region" description="Low complexity" evidence="1">
    <location>
        <begin position="61"/>
        <end position="74"/>
    </location>
</feature>
<accession>A0A8J4LX81</accession>
<dbReference type="Proteomes" id="UP000722791">
    <property type="component" value="Unassembled WGS sequence"/>
</dbReference>
<feature type="compositionally biased region" description="Polar residues" evidence="1">
    <location>
        <begin position="129"/>
        <end position="141"/>
    </location>
</feature>
<evidence type="ECO:0000313" key="3">
    <source>
        <dbReference type="Proteomes" id="UP000722791"/>
    </source>
</evidence>
<evidence type="ECO:0000313" key="2">
    <source>
        <dbReference type="EMBL" id="GIM13793.1"/>
    </source>
</evidence>
<evidence type="ECO:0000256" key="1">
    <source>
        <dbReference type="SAM" id="MobiDB-lite"/>
    </source>
</evidence>
<feature type="compositionally biased region" description="Gly residues" evidence="1">
    <location>
        <begin position="25"/>
        <end position="35"/>
    </location>
</feature>
<protein>
    <submittedName>
        <fullName evidence="2">Uncharacterized protein</fullName>
    </submittedName>
</protein>
<organism evidence="2 3">
    <name type="scientific">Volvox reticuliferus</name>
    <dbReference type="NCBI Taxonomy" id="1737510"/>
    <lineage>
        <taxon>Eukaryota</taxon>
        <taxon>Viridiplantae</taxon>
        <taxon>Chlorophyta</taxon>
        <taxon>core chlorophytes</taxon>
        <taxon>Chlorophyceae</taxon>
        <taxon>CS clade</taxon>
        <taxon>Chlamydomonadales</taxon>
        <taxon>Volvocaceae</taxon>
        <taxon>Volvox</taxon>
    </lineage>
</organism>
<dbReference type="AlphaFoldDB" id="A0A8J4LX81"/>
<sequence>GMMGGVGVGGGTPASVAQGGMHRANGGGVNTGGVDGSATPLGSSANGALNGTGGTTPPPSASVTGSTVTPSSAGQASPAHGNDDNLANDAGEEVALAAVERTLVNRTPKRPVKSSLPSLANAGFAPQRAPTTSTTADSSVAGSEDHRRVADGDTGAADLAALPAVRGSPTGGLVSAGDPLVSPSRFSSNKGRRGGGRSFRSRPPESSQGQMENHSSTVLGEGSHTSLG</sequence>
<feature type="compositionally biased region" description="Polar residues" evidence="1">
    <location>
        <begin position="208"/>
        <end position="228"/>
    </location>
</feature>
<name>A0A8J4LX81_9CHLO</name>
<feature type="compositionally biased region" description="Gly residues" evidence="1">
    <location>
        <begin position="1"/>
        <end position="12"/>
    </location>
</feature>
<dbReference type="EMBL" id="BNCQ01000051">
    <property type="protein sequence ID" value="GIM13793.1"/>
    <property type="molecule type" value="Genomic_DNA"/>
</dbReference>
<comment type="caution">
    <text evidence="2">The sequence shown here is derived from an EMBL/GenBank/DDBJ whole genome shotgun (WGS) entry which is preliminary data.</text>
</comment>
<proteinExistence type="predicted"/>
<feature type="non-terminal residue" evidence="2">
    <location>
        <position position="228"/>
    </location>
</feature>
<feature type="non-terminal residue" evidence="2">
    <location>
        <position position="1"/>
    </location>
</feature>
<reference evidence="2" key="1">
    <citation type="journal article" date="2021" name="Proc. Natl. Acad. Sci. U.S.A.">
        <title>Three genomes in the algal genus Volvox reveal the fate of a haploid sex-determining region after a transition to homothallism.</title>
        <authorList>
            <person name="Yamamoto K."/>
            <person name="Hamaji T."/>
            <person name="Kawai-Toyooka H."/>
            <person name="Matsuzaki R."/>
            <person name="Takahashi F."/>
            <person name="Nishimura Y."/>
            <person name="Kawachi M."/>
            <person name="Noguchi H."/>
            <person name="Minakuchi Y."/>
            <person name="Umen J.G."/>
            <person name="Toyoda A."/>
            <person name="Nozaki H."/>
        </authorList>
    </citation>
    <scope>NUCLEOTIDE SEQUENCE</scope>
    <source>
        <strain evidence="2">NIES-3785</strain>
    </source>
</reference>
<feature type="region of interest" description="Disordered" evidence="1">
    <location>
        <begin position="1"/>
        <end position="228"/>
    </location>
</feature>
<gene>
    <name evidence="2" type="ORF">Vretimale_16839</name>
</gene>
<feature type="compositionally biased region" description="Low complexity" evidence="1">
    <location>
        <begin position="152"/>
        <end position="164"/>
    </location>
</feature>